<name>A0A8G1EG53_9EURY</name>
<dbReference type="KEGG" id="mfk:E2N92_08265"/>
<feature type="transmembrane region" description="Helical" evidence="6">
    <location>
        <begin position="147"/>
        <end position="169"/>
    </location>
</feature>
<dbReference type="SUPFAM" id="SSF103481">
    <property type="entry name" value="Multidrug resistance efflux transporter EmrE"/>
    <property type="match status" value="2"/>
</dbReference>
<feature type="transmembrane region" description="Helical" evidence="6">
    <location>
        <begin position="38"/>
        <end position="58"/>
    </location>
</feature>
<keyword evidence="3 6" id="KW-0812">Transmembrane</keyword>
<proteinExistence type="predicted"/>
<dbReference type="PANTHER" id="PTHR32322">
    <property type="entry name" value="INNER MEMBRANE TRANSPORTER"/>
    <property type="match status" value="1"/>
</dbReference>
<evidence type="ECO:0000256" key="6">
    <source>
        <dbReference type="SAM" id="Phobius"/>
    </source>
</evidence>
<keyword evidence="4 6" id="KW-1133">Transmembrane helix</keyword>
<dbReference type="Proteomes" id="UP000826709">
    <property type="component" value="Chromosome"/>
</dbReference>
<evidence type="ECO:0000259" key="7">
    <source>
        <dbReference type="Pfam" id="PF00892"/>
    </source>
</evidence>
<evidence type="ECO:0000256" key="1">
    <source>
        <dbReference type="ARBA" id="ARBA00004651"/>
    </source>
</evidence>
<feature type="domain" description="EamA" evidence="7">
    <location>
        <begin position="152"/>
        <end position="292"/>
    </location>
</feature>
<feature type="transmembrane region" description="Helical" evidence="6">
    <location>
        <begin position="70"/>
        <end position="92"/>
    </location>
</feature>
<gene>
    <name evidence="8" type="ORF">E2N92_08265</name>
</gene>
<dbReference type="EMBL" id="CP037968">
    <property type="protein sequence ID" value="QYZ79425.1"/>
    <property type="molecule type" value="Genomic_DNA"/>
</dbReference>
<feature type="transmembrane region" description="Helical" evidence="6">
    <location>
        <begin position="124"/>
        <end position="141"/>
    </location>
</feature>
<feature type="transmembrane region" description="Helical" evidence="6">
    <location>
        <begin position="219"/>
        <end position="240"/>
    </location>
</feature>
<organism evidence="8 9">
    <name type="scientific">Methanofollis formosanus</name>
    <dbReference type="NCBI Taxonomy" id="299308"/>
    <lineage>
        <taxon>Archaea</taxon>
        <taxon>Methanobacteriati</taxon>
        <taxon>Methanobacteriota</taxon>
        <taxon>Stenosarchaea group</taxon>
        <taxon>Methanomicrobia</taxon>
        <taxon>Methanomicrobiales</taxon>
        <taxon>Methanomicrobiaceae</taxon>
        <taxon>Methanofollis</taxon>
    </lineage>
</organism>
<dbReference type="InterPro" id="IPR037185">
    <property type="entry name" value="EmrE-like"/>
</dbReference>
<keyword evidence="2" id="KW-1003">Cell membrane</keyword>
<dbReference type="AlphaFoldDB" id="A0A8G1EG53"/>
<keyword evidence="5 6" id="KW-0472">Membrane</keyword>
<reference evidence="8" key="1">
    <citation type="journal article" date="2005" name="Int. J. Syst. Evol. Microbiol.">
        <title>Methanofollis formosanus sp. nov., isolated from a fish pond.</title>
        <authorList>
            <person name="Wu S.Y."/>
            <person name="Chen S.C."/>
            <person name="Lai M.C."/>
        </authorList>
    </citation>
    <scope>NUCLEOTIDE SEQUENCE</scope>
    <source>
        <strain evidence="8">ML15</strain>
    </source>
</reference>
<feature type="domain" description="EamA" evidence="7">
    <location>
        <begin position="6"/>
        <end position="139"/>
    </location>
</feature>
<evidence type="ECO:0000313" key="9">
    <source>
        <dbReference type="Proteomes" id="UP000826709"/>
    </source>
</evidence>
<dbReference type="PANTHER" id="PTHR32322:SF18">
    <property type="entry name" value="S-ADENOSYLMETHIONINE_S-ADENOSYLHOMOCYSTEINE TRANSPORTER"/>
    <property type="match status" value="1"/>
</dbReference>
<accession>A0A8G1EG53</accession>
<comment type="subcellular location">
    <subcellularLocation>
        <location evidence="1">Cell membrane</location>
        <topology evidence="1">Multi-pass membrane protein</topology>
    </subcellularLocation>
</comment>
<evidence type="ECO:0000256" key="5">
    <source>
        <dbReference type="ARBA" id="ARBA00023136"/>
    </source>
</evidence>
<feature type="transmembrane region" description="Helical" evidence="6">
    <location>
        <begin position="276"/>
        <end position="295"/>
    </location>
</feature>
<dbReference type="RefSeq" id="WP_220680731.1">
    <property type="nucleotide sequence ID" value="NZ_CP037968.1"/>
</dbReference>
<dbReference type="InterPro" id="IPR050638">
    <property type="entry name" value="AA-Vitamin_Transporters"/>
</dbReference>
<protein>
    <submittedName>
        <fullName evidence="8">DMT family transporter</fullName>
    </submittedName>
</protein>
<feature type="transmembrane region" description="Helical" evidence="6">
    <location>
        <begin position="252"/>
        <end position="270"/>
    </location>
</feature>
<dbReference type="Pfam" id="PF00892">
    <property type="entry name" value="EamA"/>
    <property type="match status" value="2"/>
</dbReference>
<dbReference type="GO" id="GO:0005886">
    <property type="term" value="C:plasma membrane"/>
    <property type="evidence" value="ECO:0007669"/>
    <property type="project" value="UniProtKB-SubCell"/>
</dbReference>
<feature type="transmembrane region" description="Helical" evidence="6">
    <location>
        <begin position="98"/>
        <end position="117"/>
    </location>
</feature>
<feature type="transmembrane region" description="Helical" evidence="6">
    <location>
        <begin position="7"/>
        <end position="26"/>
    </location>
</feature>
<sequence>MDQRTIAYLAAVLNASFIGLSFLFVKESLDSAEPFTTLAFRFTLSLLVMLALVAVGVISVRLPRTGLRDLLILLLAQPVLFFSLQAFGLLSISSSEAGIISAFTPVCVGILGLAILGERVNAKQFVCFFVSIAGIVYLFLMEGTGEAGVSMTGLVLTVLSVFATSLYIVMGRRLSRTIDPVSLTFLMMLCGCVVFLAAAVGCEGLDLDGTLVLLGSTDFLVEILYLALFTSVATSFLAMYSLKELEAARVGIIQNLSVVVSVVAGVLVLQETFLSYHAVASLLIIAGVVLANYYADPEKDE</sequence>
<keyword evidence="9" id="KW-1185">Reference proteome</keyword>
<evidence type="ECO:0000256" key="4">
    <source>
        <dbReference type="ARBA" id="ARBA00022989"/>
    </source>
</evidence>
<evidence type="ECO:0000256" key="3">
    <source>
        <dbReference type="ARBA" id="ARBA00022692"/>
    </source>
</evidence>
<feature type="transmembrane region" description="Helical" evidence="6">
    <location>
        <begin position="181"/>
        <end position="199"/>
    </location>
</feature>
<evidence type="ECO:0000256" key="2">
    <source>
        <dbReference type="ARBA" id="ARBA00022475"/>
    </source>
</evidence>
<evidence type="ECO:0000313" key="8">
    <source>
        <dbReference type="EMBL" id="QYZ79425.1"/>
    </source>
</evidence>
<dbReference type="InterPro" id="IPR000620">
    <property type="entry name" value="EamA_dom"/>
</dbReference>
<dbReference type="OrthoDB" id="62327at2157"/>
<reference evidence="8" key="2">
    <citation type="submission" date="2019-03" db="EMBL/GenBank/DDBJ databases">
        <authorList>
            <person name="Chen S.-C."/>
            <person name="Wu S.-Y."/>
            <person name="Lai M.-C."/>
        </authorList>
    </citation>
    <scope>NUCLEOTIDE SEQUENCE</scope>
    <source>
        <strain evidence="8">ML15</strain>
    </source>
</reference>